<dbReference type="Proteomes" id="UP001301728">
    <property type="component" value="Unassembled WGS sequence"/>
</dbReference>
<keyword evidence="1" id="KW-1133">Transmembrane helix</keyword>
<feature type="transmembrane region" description="Helical" evidence="1">
    <location>
        <begin position="21"/>
        <end position="53"/>
    </location>
</feature>
<evidence type="ECO:0000313" key="2">
    <source>
        <dbReference type="EMBL" id="MEA5522731.1"/>
    </source>
</evidence>
<protein>
    <submittedName>
        <fullName evidence="2">Hormogonium polysaccharide secretion pseudopilin HpsC</fullName>
    </submittedName>
</protein>
<evidence type="ECO:0000313" key="3">
    <source>
        <dbReference type="Proteomes" id="UP001301728"/>
    </source>
</evidence>
<keyword evidence="1" id="KW-0812">Transmembrane</keyword>
<dbReference type="RefSeq" id="WP_323272246.1">
    <property type="nucleotide sequence ID" value="NZ_JAYGHT010000192.1"/>
</dbReference>
<gene>
    <name evidence="2" type="primary">hpsC</name>
    <name evidence="2" type="ORF">VB854_27750</name>
</gene>
<proteinExistence type="predicted"/>
<evidence type="ECO:0000256" key="1">
    <source>
        <dbReference type="SAM" id="Phobius"/>
    </source>
</evidence>
<accession>A0ABU5U696</accession>
<comment type="caution">
    <text evidence="2">The sequence shown here is derived from an EMBL/GenBank/DDBJ whole genome shotgun (WGS) entry which is preliminary data.</text>
</comment>
<organism evidence="2 3">
    <name type="scientific">Limnoraphis robusta CCNP1315</name>
    <dbReference type="NCBI Taxonomy" id="3110306"/>
    <lineage>
        <taxon>Bacteria</taxon>
        <taxon>Bacillati</taxon>
        <taxon>Cyanobacteriota</taxon>
        <taxon>Cyanophyceae</taxon>
        <taxon>Oscillatoriophycideae</taxon>
        <taxon>Oscillatoriales</taxon>
        <taxon>Sirenicapillariaceae</taxon>
        <taxon>Limnoraphis</taxon>
    </lineage>
</organism>
<name>A0ABU5U696_9CYAN</name>
<sequence length="340" mass="37414">MNNLLRSLLKIQNRTRKNQGLSVSGFTMIELMVGAILAFLIITPMLGFVISILEDDNREGLKAITDQEVNSAVDYIAEDLNQARYIYDKDGLTKIQAELPTVDNGTPILVFWKRHLLTNSLPFNSKTQPKDCNDTTKPCNDAYVDALVAYYLVTNNQSNIWCNPTSNAGQCPARIVRAEIRGALRNPRTGNEYPVADLNDSQKKTLGFQALQDDPKTWKKDPNTAYPANLAEVLVNYIDHNTVALPGDATNEYCVNALGGELTNLVTGDKKNDNILKIKTDSNSFVACVDSDRNIAHVAIRGNALRRKDADAPYNANKSSFFPTATVKVQGQSTPISSGS</sequence>
<dbReference type="NCBIfam" id="NF038304">
    <property type="entry name" value="EPS_HpsC"/>
    <property type="match status" value="1"/>
</dbReference>
<keyword evidence="3" id="KW-1185">Reference proteome</keyword>
<reference evidence="2 3" key="1">
    <citation type="submission" date="2023-12" db="EMBL/GenBank/DDBJ databases">
        <title>Baltic Sea Cyanobacteria.</title>
        <authorList>
            <person name="Delbaje E."/>
            <person name="Fewer D.P."/>
            <person name="Shishido T.K."/>
        </authorList>
    </citation>
    <scope>NUCLEOTIDE SEQUENCE [LARGE SCALE GENOMIC DNA]</scope>
    <source>
        <strain evidence="2 3">CCNP 1315</strain>
    </source>
</reference>
<keyword evidence="1" id="KW-0472">Membrane</keyword>
<dbReference type="EMBL" id="JAYGHT010000192">
    <property type="protein sequence ID" value="MEA5522731.1"/>
    <property type="molecule type" value="Genomic_DNA"/>
</dbReference>